<dbReference type="InterPro" id="IPR038397">
    <property type="entry name" value="TBCC_N_sf"/>
</dbReference>
<dbReference type="InterPro" id="IPR006599">
    <property type="entry name" value="CARP_motif"/>
</dbReference>
<name>A0A6S8VEH1_9STRA</name>
<evidence type="ECO:0000256" key="2">
    <source>
        <dbReference type="ARBA" id="ARBA00008848"/>
    </source>
</evidence>
<dbReference type="PANTHER" id="PTHR15139">
    <property type="entry name" value="TUBULIN FOLDING COFACTOR C"/>
    <property type="match status" value="1"/>
</dbReference>
<dbReference type="EMBL" id="HBIW01014479">
    <property type="protein sequence ID" value="CAE0697018.1"/>
    <property type="molecule type" value="Transcribed_RNA"/>
</dbReference>
<keyword evidence="3" id="KW-0963">Cytoplasm</keyword>
<accession>A0A6S8VEH1</accession>
<feature type="domain" description="C-CAP/cofactor C-like" evidence="8">
    <location>
        <begin position="165"/>
        <end position="300"/>
    </location>
</feature>
<proteinExistence type="inferred from homology"/>
<dbReference type="PROSITE" id="PS51329">
    <property type="entry name" value="C_CAP_COFACTOR_C"/>
    <property type="match status" value="1"/>
</dbReference>
<dbReference type="InterPro" id="IPR012945">
    <property type="entry name" value="Tubulin-bd_cofactor_C_dom"/>
</dbReference>
<dbReference type="Gene3D" id="1.20.58.1250">
    <property type="entry name" value="Tubulin Binding Cofactor C, N-terminal domain"/>
    <property type="match status" value="1"/>
</dbReference>
<dbReference type="GO" id="GO:0007021">
    <property type="term" value="P:tubulin complex assembly"/>
    <property type="evidence" value="ECO:0007669"/>
    <property type="project" value="TreeGrafter"/>
</dbReference>
<dbReference type="Pfam" id="PF16752">
    <property type="entry name" value="TBCC_N"/>
    <property type="match status" value="1"/>
</dbReference>
<dbReference type="Gene3D" id="2.160.20.70">
    <property type="match status" value="1"/>
</dbReference>
<dbReference type="InterPro" id="IPR016098">
    <property type="entry name" value="CAP/MinC_C"/>
</dbReference>
<dbReference type="SMART" id="SM00673">
    <property type="entry name" value="CARP"/>
    <property type="match status" value="2"/>
</dbReference>
<dbReference type="Pfam" id="PF07986">
    <property type="entry name" value="TBCC"/>
    <property type="match status" value="1"/>
</dbReference>
<comment type="subcellular location">
    <subcellularLocation>
        <location evidence="1">Cytoplasm</location>
    </subcellularLocation>
</comment>
<evidence type="ECO:0000313" key="10">
    <source>
        <dbReference type="EMBL" id="CAE0697019.1"/>
    </source>
</evidence>
<evidence type="ECO:0000313" key="9">
    <source>
        <dbReference type="EMBL" id="CAE0697018.1"/>
    </source>
</evidence>
<gene>
    <name evidence="9" type="ORF">PCAL00307_LOCUS12454</name>
    <name evidence="10" type="ORF">PCAL00307_LOCUS12455</name>
    <name evidence="11" type="ORF">PECAL_3P12050</name>
</gene>
<dbReference type="AlphaFoldDB" id="A0A6S8VEH1"/>
<keyword evidence="7" id="KW-0175">Coiled coil</keyword>
<keyword evidence="4" id="KW-0007">Acetylation</keyword>
<dbReference type="GO" id="GO:0005737">
    <property type="term" value="C:cytoplasm"/>
    <property type="evidence" value="ECO:0007669"/>
    <property type="project" value="UniProtKB-SubCell"/>
</dbReference>
<evidence type="ECO:0000259" key="8">
    <source>
        <dbReference type="PROSITE" id="PS51329"/>
    </source>
</evidence>
<dbReference type="EMBL" id="CAKKNE010000003">
    <property type="protein sequence ID" value="CAH0371272.1"/>
    <property type="molecule type" value="Genomic_DNA"/>
</dbReference>
<dbReference type="InterPro" id="IPR031925">
    <property type="entry name" value="TBCC_N"/>
</dbReference>
<evidence type="ECO:0000313" key="12">
    <source>
        <dbReference type="Proteomes" id="UP000789595"/>
    </source>
</evidence>
<dbReference type="PANTHER" id="PTHR15139:SF0">
    <property type="entry name" value="TUBULIN-SPECIFIC CHAPERONE C"/>
    <property type="match status" value="1"/>
</dbReference>
<comment type="subunit">
    <text evidence="6">Supercomplex made of cofactors A to E. Cofactors A and D function by capturing and stabilizing tubulin in a quasi-native conformation. Cofactor E binds to the cofactor D-tubulin complex; interaction with cofactor C then causes the release of tubulin polypeptides that are committed to the native state.</text>
</comment>
<keyword evidence="12" id="KW-1185">Reference proteome</keyword>
<evidence type="ECO:0000256" key="3">
    <source>
        <dbReference type="ARBA" id="ARBA00022490"/>
    </source>
</evidence>
<evidence type="ECO:0000313" key="11">
    <source>
        <dbReference type="EMBL" id="CAH0371272.1"/>
    </source>
</evidence>
<evidence type="ECO:0000256" key="1">
    <source>
        <dbReference type="ARBA" id="ARBA00004496"/>
    </source>
</evidence>
<reference evidence="11" key="2">
    <citation type="submission" date="2021-11" db="EMBL/GenBank/DDBJ databases">
        <authorList>
            <consortium name="Genoscope - CEA"/>
            <person name="William W."/>
        </authorList>
    </citation>
    <scope>NUCLEOTIDE SEQUENCE</scope>
</reference>
<feature type="coiled-coil region" evidence="7">
    <location>
        <begin position="63"/>
        <end position="123"/>
    </location>
</feature>
<protein>
    <recommendedName>
        <fullName evidence="8">C-CAP/cofactor C-like domain-containing protein</fullName>
    </recommendedName>
</protein>
<comment type="similarity">
    <text evidence="2">Belongs to the TBCC family.</text>
</comment>
<sequence>MSALDEAAANAAAKKQSMSFAERMAARDKARKAKWAKARAEKTVDADEDPAVFWQKFGGESDKVAKRAEAASTEAEVKQLEQDAATLRSKVSDAAAYLTQYDIKRATAEADQATNAVKEAKERICPREKYAFAEGTVHVEKGVEKIKFADRQKEMSKVSVGGEIPGFRNEVGKVLVVDETWSTQVHLEDLKDCVVFAPYPLQTLRLVRLENCHVFSRVIAGPCYVHNCVGCVFRVVPRQLRIHDTTDTTFHVASASGPIIEACDDCRFAAYACTWSGIHAEQMATFVKTGAWKDVQDFKWLKTAANPHWRELDRVDYATKVPEQAASVAAEQELVLLPLAELGHGFTAMS</sequence>
<dbReference type="InterPro" id="IPR027684">
    <property type="entry name" value="TBCC"/>
</dbReference>
<dbReference type="GO" id="GO:0015631">
    <property type="term" value="F:tubulin binding"/>
    <property type="evidence" value="ECO:0007669"/>
    <property type="project" value="InterPro"/>
</dbReference>
<keyword evidence="5" id="KW-0143">Chaperone</keyword>
<dbReference type="InterPro" id="IPR017901">
    <property type="entry name" value="C-CAP_CF_C-like"/>
</dbReference>
<evidence type="ECO:0000256" key="4">
    <source>
        <dbReference type="ARBA" id="ARBA00022990"/>
    </source>
</evidence>
<dbReference type="EMBL" id="HBIW01014480">
    <property type="protein sequence ID" value="CAE0697019.1"/>
    <property type="molecule type" value="Transcribed_RNA"/>
</dbReference>
<evidence type="ECO:0000256" key="6">
    <source>
        <dbReference type="ARBA" id="ARBA00026055"/>
    </source>
</evidence>
<evidence type="ECO:0000256" key="5">
    <source>
        <dbReference type="ARBA" id="ARBA00023186"/>
    </source>
</evidence>
<dbReference type="OrthoDB" id="194775at2759"/>
<dbReference type="GO" id="GO:0007023">
    <property type="term" value="P:post-chaperonin tubulin folding pathway"/>
    <property type="evidence" value="ECO:0007669"/>
    <property type="project" value="InterPro"/>
</dbReference>
<reference evidence="10" key="1">
    <citation type="submission" date="2021-01" db="EMBL/GenBank/DDBJ databases">
        <authorList>
            <person name="Corre E."/>
            <person name="Pelletier E."/>
            <person name="Niang G."/>
            <person name="Scheremetjew M."/>
            <person name="Finn R."/>
            <person name="Kale V."/>
            <person name="Holt S."/>
            <person name="Cochrane G."/>
            <person name="Meng A."/>
            <person name="Brown T."/>
            <person name="Cohen L."/>
        </authorList>
    </citation>
    <scope>NUCLEOTIDE SEQUENCE</scope>
    <source>
        <strain evidence="10">CCMP1756</strain>
    </source>
</reference>
<organism evidence="10">
    <name type="scientific">Pelagomonas calceolata</name>
    <dbReference type="NCBI Taxonomy" id="35677"/>
    <lineage>
        <taxon>Eukaryota</taxon>
        <taxon>Sar</taxon>
        <taxon>Stramenopiles</taxon>
        <taxon>Ochrophyta</taxon>
        <taxon>Pelagophyceae</taxon>
        <taxon>Pelagomonadales</taxon>
        <taxon>Pelagomonadaceae</taxon>
        <taxon>Pelagomonas</taxon>
    </lineage>
</organism>
<dbReference type="Proteomes" id="UP000789595">
    <property type="component" value="Unassembled WGS sequence"/>
</dbReference>
<evidence type="ECO:0000256" key="7">
    <source>
        <dbReference type="SAM" id="Coils"/>
    </source>
</evidence>